<accession>A1ZJQ3</accession>
<dbReference type="AlphaFoldDB" id="A1ZJQ3"/>
<evidence type="ECO:0000256" key="1">
    <source>
        <dbReference type="SAM" id="SignalP"/>
    </source>
</evidence>
<feature type="chain" id="PRO_5002641958" description="Outer membrane protein beta-barrel domain-containing protein" evidence="1">
    <location>
        <begin position="22"/>
        <end position="310"/>
    </location>
</feature>
<dbReference type="eggNOG" id="ENOG5030J1I">
    <property type="taxonomic scope" value="Bacteria"/>
</dbReference>
<gene>
    <name evidence="3" type="ORF">M23134_01412</name>
</gene>
<evidence type="ECO:0000313" key="4">
    <source>
        <dbReference type="Proteomes" id="UP000004095"/>
    </source>
</evidence>
<organism evidence="3 4">
    <name type="scientific">Microscilla marina ATCC 23134</name>
    <dbReference type="NCBI Taxonomy" id="313606"/>
    <lineage>
        <taxon>Bacteria</taxon>
        <taxon>Pseudomonadati</taxon>
        <taxon>Bacteroidota</taxon>
        <taxon>Cytophagia</taxon>
        <taxon>Cytophagales</taxon>
        <taxon>Microscillaceae</taxon>
        <taxon>Microscilla</taxon>
    </lineage>
</organism>
<feature type="domain" description="Outer membrane protein beta-barrel" evidence="2">
    <location>
        <begin position="180"/>
        <end position="287"/>
    </location>
</feature>
<reference evidence="3 4" key="1">
    <citation type="submission" date="2007-01" db="EMBL/GenBank/DDBJ databases">
        <authorList>
            <person name="Haygood M."/>
            <person name="Podell S."/>
            <person name="Anderson C."/>
            <person name="Hopkinson B."/>
            <person name="Roe K."/>
            <person name="Barbeau K."/>
            <person name="Gaasterland T."/>
            <person name="Ferriera S."/>
            <person name="Johnson J."/>
            <person name="Kravitz S."/>
            <person name="Beeson K."/>
            <person name="Sutton G."/>
            <person name="Rogers Y.-H."/>
            <person name="Friedman R."/>
            <person name="Frazier M."/>
            <person name="Venter J.C."/>
        </authorList>
    </citation>
    <scope>NUCLEOTIDE SEQUENCE [LARGE SCALE GENOMIC DNA]</scope>
    <source>
        <strain evidence="3 4">ATCC 23134</strain>
    </source>
</reference>
<protein>
    <recommendedName>
        <fullName evidence="2">Outer membrane protein beta-barrel domain-containing protein</fullName>
    </recommendedName>
</protein>
<dbReference type="EMBL" id="AAWS01000011">
    <property type="protein sequence ID" value="EAY29356.1"/>
    <property type="molecule type" value="Genomic_DNA"/>
</dbReference>
<feature type="signal peptide" evidence="1">
    <location>
        <begin position="1"/>
        <end position="21"/>
    </location>
</feature>
<keyword evidence="4" id="KW-1185">Reference proteome</keyword>
<keyword evidence="1" id="KW-0732">Signal</keyword>
<dbReference type="InterPro" id="IPR025665">
    <property type="entry name" value="Beta-barrel_OMP_2"/>
</dbReference>
<sequence>MKKTRCIALVLLLLGSVGAKAQDTVKVDVGGTKVIIVTKDKDGLKDLSKVDLNKIIAEAVKKADSSRSGSEKTVIVYQPNENFNDYYTSEYENQRNRHRKYKRRRRSRVRNYLSLDLGFNNYLENGRFPDEAGKAYGLDVFGSRYISVGWYRRTSLFGSPLRLTMGIEVSWNNFMFTNDTYITQDSAGVNFRDYLEDNNVTIDKSKLTTIYANVPILLGLRFQNPFGRTTFRFDIGGYFGYRLDSYAKIKPSGQNVQRPHRSYFLNNWRYGLVTYLGFDGFQLFAKYDLNPLFVEGKGPSLNAFSFGIRL</sequence>
<dbReference type="Proteomes" id="UP000004095">
    <property type="component" value="Unassembled WGS sequence"/>
</dbReference>
<evidence type="ECO:0000259" key="2">
    <source>
        <dbReference type="Pfam" id="PF13568"/>
    </source>
</evidence>
<comment type="caution">
    <text evidence="3">The sequence shown here is derived from an EMBL/GenBank/DDBJ whole genome shotgun (WGS) entry which is preliminary data.</text>
</comment>
<name>A1ZJQ3_MICM2</name>
<proteinExistence type="predicted"/>
<evidence type="ECO:0000313" key="3">
    <source>
        <dbReference type="EMBL" id="EAY29356.1"/>
    </source>
</evidence>
<dbReference type="Pfam" id="PF13568">
    <property type="entry name" value="OMP_b-brl_2"/>
    <property type="match status" value="1"/>
</dbReference>